<organism evidence="2 3">
    <name type="scientific">Lottia gigantea</name>
    <name type="common">Giant owl limpet</name>
    <dbReference type="NCBI Taxonomy" id="225164"/>
    <lineage>
        <taxon>Eukaryota</taxon>
        <taxon>Metazoa</taxon>
        <taxon>Spiralia</taxon>
        <taxon>Lophotrochozoa</taxon>
        <taxon>Mollusca</taxon>
        <taxon>Gastropoda</taxon>
        <taxon>Patellogastropoda</taxon>
        <taxon>Lottioidea</taxon>
        <taxon>Lottiidae</taxon>
        <taxon>Lottia</taxon>
    </lineage>
</organism>
<evidence type="ECO:0000313" key="2">
    <source>
        <dbReference type="EMBL" id="ESO89371.1"/>
    </source>
</evidence>
<dbReference type="PANTHER" id="PTHR46961">
    <property type="entry name" value="DYNEIN HEAVY CHAIN 1, AXONEMAL-LIKE PROTEIN"/>
    <property type="match status" value="1"/>
</dbReference>
<dbReference type="CTD" id="20236294"/>
<dbReference type="PANTHER" id="PTHR46961:SF19">
    <property type="entry name" value="DYNEIN HEAVY CHAIN 5, AXONEMAL"/>
    <property type="match status" value="1"/>
</dbReference>
<evidence type="ECO:0000313" key="3">
    <source>
        <dbReference type="Proteomes" id="UP000030746"/>
    </source>
</evidence>
<dbReference type="KEGG" id="lgi:LOTGIDRAFT_154479"/>
<dbReference type="Gene3D" id="1.20.1270.280">
    <property type="match status" value="1"/>
</dbReference>
<dbReference type="FunFam" id="1.20.1270.280:FF:000002">
    <property type="entry name" value="Dynein heavy chain 5, axonemal"/>
    <property type="match status" value="1"/>
</dbReference>
<dbReference type="GO" id="GO:0045505">
    <property type="term" value="F:dynein intermediate chain binding"/>
    <property type="evidence" value="ECO:0007669"/>
    <property type="project" value="InterPro"/>
</dbReference>
<dbReference type="AlphaFoldDB" id="V4A7Y3"/>
<dbReference type="InterPro" id="IPR041228">
    <property type="entry name" value="Dynein_C"/>
</dbReference>
<dbReference type="EMBL" id="KB202619">
    <property type="protein sequence ID" value="ESO89371.1"/>
    <property type="molecule type" value="Genomic_DNA"/>
</dbReference>
<dbReference type="STRING" id="225164.V4A7Y3"/>
<dbReference type="Gene3D" id="3.10.490.20">
    <property type="match status" value="1"/>
</dbReference>
<keyword evidence="3" id="KW-1185">Reference proteome</keyword>
<proteinExistence type="predicted"/>
<dbReference type="Proteomes" id="UP000030746">
    <property type="component" value="Unassembled WGS sequence"/>
</dbReference>
<dbReference type="GO" id="GO:0030286">
    <property type="term" value="C:dynein complex"/>
    <property type="evidence" value="ECO:0007669"/>
    <property type="project" value="InterPro"/>
</dbReference>
<dbReference type="Pfam" id="PF18199">
    <property type="entry name" value="Dynein_C"/>
    <property type="match status" value="1"/>
</dbReference>
<dbReference type="FunFam" id="3.10.490.20:FF:000010">
    <property type="entry name" value="Dynein heavy chain, putative"/>
    <property type="match status" value="1"/>
</dbReference>
<dbReference type="OrthoDB" id="10251809at2759"/>
<sequence>MLSCIVNIQPKDAGSGGGETRESVVYKLADDMLEKLPGDYIPHEVKDRLKKMGLLQPINIFLRQEIDRMQKVLTLVRSTLKDLKLAIDGTIIMSENLRDALDNMYDARVPSNWKKISWESATLGFWFTDLLDRNVQFHLFEGRPNCFWMTGFFNPQTRNYQSTKSWALDLVVLENDLTKMVKGYHSCSIRRCVFIHGLHLDGAGWDRRNVRLIEPSPKVLYTLLPVVHVFATNQDKPKSSSQYECPVYKKPRRTDLTYIFPLMLKTNKNPDHWILRGVALLCDTK</sequence>
<dbReference type="RefSeq" id="XP_009060397.1">
    <property type="nucleotide sequence ID" value="XM_009062149.1"/>
</dbReference>
<gene>
    <name evidence="2" type="ORF">LOTGIDRAFT_154479</name>
</gene>
<dbReference type="HOGENOM" id="CLU_062920_0_0_1"/>
<accession>V4A7Y3</accession>
<dbReference type="InterPro" id="IPR026983">
    <property type="entry name" value="DHC"/>
</dbReference>
<evidence type="ECO:0000259" key="1">
    <source>
        <dbReference type="Pfam" id="PF18199"/>
    </source>
</evidence>
<name>V4A7Y3_LOTGI</name>
<dbReference type="InterPro" id="IPR043160">
    <property type="entry name" value="Dynein_C_barrel"/>
</dbReference>
<feature type="domain" description="Dynein heavy chain C-terminal" evidence="1">
    <location>
        <begin position="1"/>
        <end position="282"/>
    </location>
</feature>
<dbReference type="OMA" id="AQSYERY"/>
<reference evidence="2 3" key="1">
    <citation type="journal article" date="2013" name="Nature">
        <title>Insights into bilaterian evolution from three spiralian genomes.</title>
        <authorList>
            <person name="Simakov O."/>
            <person name="Marletaz F."/>
            <person name="Cho S.J."/>
            <person name="Edsinger-Gonzales E."/>
            <person name="Havlak P."/>
            <person name="Hellsten U."/>
            <person name="Kuo D.H."/>
            <person name="Larsson T."/>
            <person name="Lv J."/>
            <person name="Arendt D."/>
            <person name="Savage R."/>
            <person name="Osoegawa K."/>
            <person name="de Jong P."/>
            <person name="Grimwood J."/>
            <person name="Chapman J.A."/>
            <person name="Shapiro H."/>
            <person name="Aerts A."/>
            <person name="Otillar R.P."/>
            <person name="Terry A.Y."/>
            <person name="Boore J.L."/>
            <person name="Grigoriev I.V."/>
            <person name="Lindberg D.R."/>
            <person name="Seaver E.C."/>
            <person name="Weisblat D.A."/>
            <person name="Putnam N.H."/>
            <person name="Rokhsar D.S."/>
        </authorList>
    </citation>
    <scope>NUCLEOTIDE SEQUENCE [LARGE SCALE GENOMIC DNA]</scope>
</reference>
<dbReference type="GO" id="GO:0051959">
    <property type="term" value="F:dynein light intermediate chain binding"/>
    <property type="evidence" value="ECO:0007669"/>
    <property type="project" value="InterPro"/>
</dbReference>
<dbReference type="GO" id="GO:0007018">
    <property type="term" value="P:microtubule-based movement"/>
    <property type="evidence" value="ECO:0007669"/>
    <property type="project" value="InterPro"/>
</dbReference>
<protein>
    <recommendedName>
        <fullName evidence="1">Dynein heavy chain C-terminal domain-containing protein</fullName>
    </recommendedName>
</protein>
<dbReference type="GeneID" id="20236294"/>